<keyword evidence="8" id="KW-1185">Reference proteome</keyword>
<reference evidence="9" key="1">
    <citation type="submission" date="2025-08" db="UniProtKB">
        <authorList>
            <consortium name="RefSeq"/>
        </authorList>
    </citation>
    <scope>IDENTIFICATION</scope>
    <source>
        <tissue evidence="9">Whole larvae</tissue>
    </source>
</reference>
<feature type="compositionally biased region" description="Basic residues" evidence="7">
    <location>
        <begin position="1078"/>
        <end position="1090"/>
    </location>
</feature>
<feature type="binding site" evidence="6">
    <location>
        <position position="1641"/>
    </location>
    <ligand>
        <name>substrate</name>
    </ligand>
</feature>
<comment type="pathway">
    <text evidence="6">Amino-acid biosynthesis; L-methionine biosynthesis via salvage pathway; L-methionine from S-methyl-5-thio-alpha-D-ribose 1-phosphate: step 4/6.</text>
</comment>
<feature type="region of interest" description="Disordered" evidence="7">
    <location>
        <begin position="1822"/>
        <end position="1883"/>
    </location>
</feature>
<proteinExistence type="inferred from homology"/>
<dbReference type="PANTHER" id="PTHR20371">
    <property type="entry name" value="ENOLASE-PHOSPHATASE E1"/>
    <property type="match status" value="1"/>
</dbReference>
<feature type="binding site" evidence="6">
    <location>
        <begin position="1607"/>
        <end position="1608"/>
    </location>
    <ligand>
        <name>substrate</name>
    </ligand>
</feature>
<dbReference type="InterPro" id="IPR036412">
    <property type="entry name" value="HAD-like_sf"/>
</dbReference>
<feature type="region of interest" description="Disordered" evidence="7">
    <location>
        <begin position="1756"/>
        <end position="1783"/>
    </location>
</feature>
<evidence type="ECO:0000256" key="3">
    <source>
        <dbReference type="ARBA" id="ARBA00022801"/>
    </source>
</evidence>
<keyword evidence="2 6" id="KW-0479">Metal-binding</keyword>
<feature type="binding site" evidence="6">
    <location>
        <position position="1666"/>
    </location>
    <ligand>
        <name>Mg(2+)</name>
        <dbReference type="ChEBI" id="CHEBI:18420"/>
    </ligand>
</feature>
<comment type="function">
    <text evidence="6">Bifunctional enzyme that catalyzes the enolization of 2,3-diketo-5-methylthiopentyl-1-phosphate (DK-MTP-1-P) into the intermediate 2-hydroxy-3-keto-5-methylthiopentenyl-1-phosphate (HK-MTPenyl-1-P), which is then dephosphorylated to form the acireductone 1,2-dihydroxy-3-keto-5-methylthiopentene (DHK-MTPene).</text>
</comment>
<feature type="compositionally biased region" description="Acidic residues" evidence="7">
    <location>
        <begin position="743"/>
        <end position="780"/>
    </location>
</feature>
<feature type="compositionally biased region" description="Polar residues" evidence="7">
    <location>
        <begin position="2085"/>
        <end position="2099"/>
    </location>
</feature>
<evidence type="ECO:0000256" key="6">
    <source>
        <dbReference type="HAMAP-Rule" id="MF_03117"/>
    </source>
</evidence>
<feature type="region of interest" description="Disordered" evidence="7">
    <location>
        <begin position="1069"/>
        <end position="1109"/>
    </location>
</feature>
<feature type="compositionally biased region" description="Basic and acidic residues" evidence="7">
    <location>
        <begin position="2006"/>
        <end position="2020"/>
    </location>
</feature>
<keyword evidence="3 6" id="KW-0378">Hydrolase</keyword>
<feature type="region of interest" description="Disordered" evidence="7">
    <location>
        <begin position="2006"/>
        <end position="2144"/>
    </location>
</feature>
<feature type="binding site" evidence="6">
    <location>
        <position position="1473"/>
    </location>
    <ligand>
        <name>Mg(2+)</name>
        <dbReference type="ChEBI" id="CHEBI:18420"/>
    </ligand>
</feature>
<protein>
    <recommendedName>
        <fullName evidence="6">Enolase-phosphatase E1</fullName>
        <ecNumber evidence="6">3.1.3.77</ecNumber>
    </recommendedName>
    <alternativeName>
        <fullName evidence="6">2,3-diketo-5-methylthio-1-phosphopentane phosphatase</fullName>
    </alternativeName>
</protein>
<feature type="compositionally biased region" description="Polar residues" evidence="7">
    <location>
        <begin position="23"/>
        <end position="32"/>
    </location>
</feature>
<dbReference type="SUPFAM" id="SSF56784">
    <property type="entry name" value="HAD-like"/>
    <property type="match status" value="1"/>
</dbReference>
<feature type="compositionally biased region" description="Basic and acidic residues" evidence="7">
    <location>
        <begin position="1822"/>
        <end position="1850"/>
    </location>
</feature>
<keyword evidence="1 6" id="KW-0028">Amino-acid biosynthesis</keyword>
<comment type="subunit">
    <text evidence="6">Monomer.</text>
</comment>
<keyword evidence="5 6" id="KW-0486">Methionine biosynthesis</keyword>
<feature type="compositionally biased region" description="Acidic residues" evidence="7">
    <location>
        <begin position="709"/>
        <end position="726"/>
    </location>
</feature>
<evidence type="ECO:0000256" key="4">
    <source>
        <dbReference type="ARBA" id="ARBA00022842"/>
    </source>
</evidence>
<dbReference type="CDD" id="cd01629">
    <property type="entry name" value="HAD_EP"/>
    <property type="match status" value="1"/>
</dbReference>
<dbReference type="HAMAP" id="MF_01681">
    <property type="entry name" value="Salvage_MtnC"/>
    <property type="match status" value="1"/>
</dbReference>
<feature type="binding site" evidence="6">
    <location>
        <position position="1471"/>
    </location>
    <ligand>
        <name>Mg(2+)</name>
        <dbReference type="ChEBI" id="CHEBI:18420"/>
    </ligand>
</feature>
<comment type="similarity">
    <text evidence="6">Belongs to the HAD-like hydrolase superfamily. MasA/MtnC family.</text>
</comment>
<feature type="region of interest" description="Disordered" evidence="7">
    <location>
        <begin position="223"/>
        <end position="247"/>
    </location>
</feature>
<feature type="compositionally biased region" description="Basic and acidic residues" evidence="7">
    <location>
        <begin position="232"/>
        <end position="247"/>
    </location>
</feature>
<evidence type="ECO:0000313" key="8">
    <source>
        <dbReference type="Proteomes" id="UP001652740"/>
    </source>
</evidence>
<keyword evidence="6" id="KW-0539">Nucleus</keyword>
<dbReference type="SFLD" id="SFLDF00044">
    <property type="entry name" value="enolase-phosphatase"/>
    <property type="match status" value="1"/>
</dbReference>
<feature type="compositionally biased region" description="Basic and acidic residues" evidence="7">
    <location>
        <begin position="1862"/>
        <end position="1878"/>
    </location>
</feature>
<feature type="compositionally biased region" description="Basic and acidic residues" evidence="7">
    <location>
        <begin position="2105"/>
        <end position="2133"/>
    </location>
</feature>
<feature type="region of interest" description="Disordered" evidence="7">
    <location>
        <begin position="23"/>
        <end position="111"/>
    </location>
</feature>
<evidence type="ECO:0000256" key="5">
    <source>
        <dbReference type="ARBA" id="ARBA00023167"/>
    </source>
</evidence>
<keyword evidence="6" id="KW-0963">Cytoplasm</keyword>
<comment type="subcellular location">
    <subcellularLocation>
        <location evidence="6">Cytoplasm</location>
    </subcellularLocation>
    <subcellularLocation>
        <location evidence="6">Nucleus</location>
    </subcellularLocation>
</comment>
<evidence type="ECO:0000256" key="2">
    <source>
        <dbReference type="ARBA" id="ARBA00022723"/>
    </source>
</evidence>
<feature type="compositionally biased region" description="Acidic residues" evidence="7">
    <location>
        <begin position="1153"/>
        <end position="1174"/>
    </location>
</feature>
<evidence type="ECO:0000256" key="1">
    <source>
        <dbReference type="ARBA" id="ARBA00022605"/>
    </source>
</evidence>
<feature type="region of interest" description="Disordered" evidence="7">
    <location>
        <begin position="999"/>
        <end position="1019"/>
    </location>
</feature>
<evidence type="ECO:0000313" key="9">
    <source>
        <dbReference type="RefSeq" id="XP_052756719.1"/>
    </source>
</evidence>
<dbReference type="InterPro" id="IPR023943">
    <property type="entry name" value="Enolase-ppase_E1"/>
</dbReference>
<dbReference type="RefSeq" id="XP_052756719.1">
    <property type="nucleotide sequence ID" value="XM_052900759.1"/>
</dbReference>
<dbReference type="SFLD" id="SFLDG01129">
    <property type="entry name" value="C1.5:_HAD__Beta-PGM__Phosphata"/>
    <property type="match status" value="1"/>
</dbReference>
<keyword evidence="4 6" id="KW-0460">Magnesium</keyword>
<dbReference type="Pfam" id="PF00702">
    <property type="entry name" value="Hydrolase"/>
    <property type="match status" value="1"/>
</dbReference>
<comment type="pathway">
    <text evidence="6">Amino-acid biosynthesis; L-methionine biosynthesis via salvage pathway; L-methionine from S-methyl-5-thio-alpha-D-ribose 1-phosphate: step 3/6.</text>
</comment>
<evidence type="ECO:0000256" key="7">
    <source>
        <dbReference type="SAM" id="MobiDB-lite"/>
    </source>
</evidence>
<dbReference type="HAMAP" id="MF_03117">
    <property type="entry name" value="Salvage_MtnC_euk"/>
    <property type="match status" value="1"/>
</dbReference>
<feature type="region of interest" description="Disordered" evidence="7">
    <location>
        <begin position="181"/>
        <end position="202"/>
    </location>
</feature>
<feature type="region of interest" description="Disordered" evidence="7">
    <location>
        <begin position="1034"/>
        <end position="1054"/>
    </location>
</feature>
<dbReference type="Proteomes" id="UP001652740">
    <property type="component" value="Unplaced"/>
</dbReference>
<feature type="compositionally biased region" description="Polar residues" evidence="7">
    <location>
        <begin position="181"/>
        <end position="193"/>
    </location>
</feature>
<dbReference type="NCBIfam" id="TIGR01549">
    <property type="entry name" value="HAD-SF-IA-v1"/>
    <property type="match status" value="1"/>
</dbReference>
<sequence>MANDHCSDLLLELQVTDNIMSTAIESPRSNSPKVIDKNEITNNIESGEYSDQDQDLVKRGKRRVQQFSDSESDEEKENCPNGVNALGLNNEELSPNNQDTRPESNEETTEVSKICVHKSRIRTISTSEDDSDAACSESVFIKNEQQQLRMLNKRKKLKEKFKKITLSRGNNDEMGKVLNTNTKSDSSSDHFNNVSSESSCDEDSSVVKIKMSVKKEMTTFKTTLCDPDTSDEETHSIKSPQKKNERKTTILTSPKPMRLTAKQALENMQKIKSESNRMLREKEVSLPYHRPKALSLKDIMSRRKPAVASDGKALPIKMNNEQLKQYVQLLEQRQKEMMELCKSDTDEEEEREIEPQYDCLNLETDLNKPEKSKENEICDNNDASNENEYTNITQCLDNANIDKEKKSSGLPENVLIDETKDISNSEMKLINNDFAVDVNMSVDNENKHADSDENVIDKEATAPSLKQAIDSQLLSLHYDSDILGIGKEINNSDVYINTNNKTEKTNEEYNMIENDFDNDLNIEEIDKIIENAEIIKDSNCKENKLLMSETGVIPKNIMPKLTGAPGMVIDLDATDPFAVNKPSGVELLKERFTYFAKLKTPEELEREKEKRLKPGTQHLKLKQELEEKIAEQRSLEWAKRLEKEKQNNLEINDDDRGNVSDEEDIEKIEAKLEHDEALKNESSGSEEEEEEMDDIEELKDVPRKRNPMIDDEAEESDIDECDDDDELKAKDGKNKRSSAYAEINDENDTELEEGNDDNEDDVEEDNDSDSNEDESSESEVEINSKTKKGRILKAFEDSDDEEISVKSDIQEVKALNENNNKQSVDDNPDFIVNDLPNHSHAEGETQDDDLQLAQIHKSFSEDLFTSQESGVIGSSNPKQAKEGDGLDLGTQTFSILNTDGNKKSNGMFNLGDADKLTVICETQPDDDNLDAIVGMCSGSFSQNLVTSQFPTTQSQSQVIGEDILNLCTGKFYNNEFVSQIDDGVKINAIDKASQKIIEETHTEDSSGPAKAENDQKSGESNLLKSILDELNDPEFDIPKGNKYFPSNTQNNENNMQYKKKFVIESDDEIDKPTDVNGTKKKKKNKKKKLEKRALQISDDEDEYSEEEIDDVMSDVEEDAEENAAKFVEYDSEENEVEVKPQNSKKKRKMAEFFEQEAELTSEDEWVGSGDEDEAGLDRMEREEGDDETFNQTKLQRELGQIHLRDVLDQDKREVRIIQELMFEDGDLGVGGRQRKFRWRNTDGEEEVGTMSDDFADTQEEEFESEEQWRKQRHEREVYLRQMEQKQDETEDNLNMSINRTTIIKANLCSRTMSNLLSEVKKTTDDKANSPTVLEKKTNKDIPSPKKAFAVFQQSYHGSLLSRGRGSLARLAALATPLAVDDDAPKFSSLLPSNKKNFVFAALSQEDNKPKVTKRKAETKIGTPRLVKKMKTEENKKLPKNSLFDYLNRNEMANESNEIGSIIKKCKILLLDIEGTTTSISFVKDKLFPYAEENVKQFLESKWEEEKVKEAVDALRKLALEDKEKNVEGVVTIPGEDATKEEQIEGLVNNVKWQMSLDRKAGPLKLLQGLIWKQGYDNGEIKGHVYDDVSPALEQWRTVEGQKVYIYSSGSVEAQKLLFGQSMAGDLLPFIDGHFDTAVGAKQEAASYTTIVEKIGCKSDEILFLTDIVKEAEAARASGLHVALVSREGNAPLPAEATAAFPVLQSLAQLTVTNKRKTDPQEEQPAKVAKTDVEKDVKTTVETNTAEVTTVKESNNVESMEVEETPIEEKVKESNNDLEMTDEVTSKTEIKEITDANEVADIPTLNIKPVIIEDNVDKVNETEAQKMDTEVANSDTEKLDTEKTDTEKMDTELSNSDVPTSDESTKPQENSDLKKEEKTQSVSEEIPAVVITEIEDVSDKQTLSEVAEIIEDLEPVVEEPAVVEDMEELQNVGEVLEKECDEILSKVQDVTNLDNIPLKPLLNPIAEETIETDNVDSNDIVDRILDTELEMEMKQCNDIDLNTVEEIKETKTDKESDKPVQEEVNDTTTPVTNDVPEEKTTETEVEANNVIEKVEESSPTETETTLECKPEEVEKEKEKPVEIESNDASTVQKPTENSDSIVTLSEEIKEEEKLKEVETESEVKEPHVNGKDTNGDAETLNLNGDASKVEELNSRLSVENGKEVVNGSNGDSRDSEKVQIDNVAEADIKVKTVAVEEPRTDPIEQPTEA</sequence>
<dbReference type="Gene3D" id="1.10.720.60">
    <property type="match status" value="1"/>
</dbReference>
<dbReference type="SFLD" id="SFLDS00003">
    <property type="entry name" value="Haloacid_Dehalogenase"/>
    <property type="match status" value="1"/>
</dbReference>
<name>A0ABM3MZH3_GALME</name>
<feature type="compositionally biased region" description="Basic and acidic residues" evidence="7">
    <location>
        <begin position="667"/>
        <end position="679"/>
    </location>
</feature>
<dbReference type="NCBIfam" id="TIGR01691">
    <property type="entry name" value="enolase-ppase"/>
    <property type="match status" value="1"/>
</dbReference>
<organism evidence="8 9">
    <name type="scientific">Galleria mellonella</name>
    <name type="common">Greater wax moth</name>
    <dbReference type="NCBI Taxonomy" id="7137"/>
    <lineage>
        <taxon>Eukaryota</taxon>
        <taxon>Metazoa</taxon>
        <taxon>Ecdysozoa</taxon>
        <taxon>Arthropoda</taxon>
        <taxon>Hexapoda</taxon>
        <taxon>Insecta</taxon>
        <taxon>Pterygota</taxon>
        <taxon>Neoptera</taxon>
        <taxon>Endopterygota</taxon>
        <taxon>Lepidoptera</taxon>
        <taxon>Glossata</taxon>
        <taxon>Ditrysia</taxon>
        <taxon>Pyraloidea</taxon>
        <taxon>Pyralidae</taxon>
        <taxon>Galleriinae</taxon>
        <taxon>Galleria</taxon>
    </lineage>
</organism>
<feature type="region of interest" description="Disordered" evidence="7">
    <location>
        <begin position="1126"/>
        <end position="1192"/>
    </location>
</feature>
<comment type="catalytic activity">
    <reaction evidence="6">
        <text>5-methylsulfanyl-2,3-dioxopentyl phosphate + H2O = 1,2-dihydroxy-5-(methylsulfanyl)pent-1-en-3-one + phosphate</text>
        <dbReference type="Rhea" id="RHEA:21700"/>
        <dbReference type="ChEBI" id="CHEBI:15377"/>
        <dbReference type="ChEBI" id="CHEBI:43474"/>
        <dbReference type="ChEBI" id="CHEBI:49252"/>
        <dbReference type="ChEBI" id="CHEBI:58828"/>
        <dbReference type="EC" id="3.1.3.77"/>
    </reaction>
</comment>
<dbReference type="InterPro" id="IPR006439">
    <property type="entry name" value="HAD-SF_hydro_IA"/>
</dbReference>
<feature type="region of interest" description="Disordered" evidence="7">
    <location>
        <begin position="648"/>
        <end position="845"/>
    </location>
</feature>
<dbReference type="EC" id="3.1.3.77" evidence="6"/>
<feature type="compositionally biased region" description="Acidic residues" evidence="7">
    <location>
        <begin position="684"/>
        <end position="697"/>
    </location>
</feature>
<feature type="compositionally biased region" description="Basic and acidic residues" evidence="7">
    <location>
        <begin position="2065"/>
        <end position="2081"/>
    </location>
</feature>
<dbReference type="GeneID" id="113519730"/>
<accession>A0ABM3MZH3</accession>
<dbReference type="InterPro" id="IPR023214">
    <property type="entry name" value="HAD_sf"/>
</dbReference>
<dbReference type="Gene3D" id="3.40.50.1000">
    <property type="entry name" value="HAD superfamily/HAD-like"/>
    <property type="match status" value="1"/>
</dbReference>
<comment type="cofactor">
    <cofactor evidence="6">
        <name>Mg(2+)</name>
        <dbReference type="ChEBI" id="CHEBI:18420"/>
    </cofactor>
    <text evidence="6">Binds 1 Mg(2+) ion per subunit.</text>
</comment>
<feature type="compositionally biased region" description="Polar residues" evidence="7">
    <location>
        <begin position="1044"/>
        <end position="1054"/>
    </location>
</feature>
<dbReference type="SFLD" id="SFLDG01133">
    <property type="entry name" value="C1.5.4:_Enolase-phosphatase_Li"/>
    <property type="match status" value="1"/>
</dbReference>
<feature type="compositionally biased region" description="Acidic residues" evidence="7">
    <location>
        <begin position="1097"/>
        <end position="1109"/>
    </location>
</feature>
<dbReference type="InterPro" id="IPR027511">
    <property type="entry name" value="ENOPH1_eukaryotes"/>
</dbReference>
<gene>
    <name evidence="9" type="primary">LOC113519730</name>
</gene>
<dbReference type="PANTHER" id="PTHR20371:SF1">
    <property type="entry name" value="ENOLASE-PHOSPHATASE E1"/>
    <property type="match status" value="1"/>
</dbReference>
<feature type="region of interest" description="Disordered" evidence="7">
    <location>
        <begin position="1713"/>
        <end position="1734"/>
    </location>
</feature>